<evidence type="ECO:0000313" key="1">
    <source>
        <dbReference type="EMBL" id="KAK3940238.1"/>
    </source>
</evidence>
<dbReference type="Proteomes" id="UP001303473">
    <property type="component" value="Unassembled WGS sequence"/>
</dbReference>
<organism evidence="1 2">
    <name type="scientific">Diplogelasinospora grovesii</name>
    <dbReference type="NCBI Taxonomy" id="303347"/>
    <lineage>
        <taxon>Eukaryota</taxon>
        <taxon>Fungi</taxon>
        <taxon>Dikarya</taxon>
        <taxon>Ascomycota</taxon>
        <taxon>Pezizomycotina</taxon>
        <taxon>Sordariomycetes</taxon>
        <taxon>Sordariomycetidae</taxon>
        <taxon>Sordariales</taxon>
        <taxon>Diplogelasinosporaceae</taxon>
        <taxon>Diplogelasinospora</taxon>
    </lineage>
</organism>
<reference evidence="2" key="1">
    <citation type="journal article" date="2023" name="Mol. Phylogenet. Evol.">
        <title>Genome-scale phylogeny and comparative genomics of the fungal order Sordariales.</title>
        <authorList>
            <person name="Hensen N."/>
            <person name="Bonometti L."/>
            <person name="Westerberg I."/>
            <person name="Brannstrom I.O."/>
            <person name="Guillou S."/>
            <person name="Cros-Aarteil S."/>
            <person name="Calhoun S."/>
            <person name="Haridas S."/>
            <person name="Kuo A."/>
            <person name="Mondo S."/>
            <person name="Pangilinan J."/>
            <person name="Riley R."/>
            <person name="LaButti K."/>
            <person name="Andreopoulos B."/>
            <person name="Lipzen A."/>
            <person name="Chen C."/>
            <person name="Yan M."/>
            <person name="Daum C."/>
            <person name="Ng V."/>
            <person name="Clum A."/>
            <person name="Steindorff A."/>
            <person name="Ohm R.A."/>
            <person name="Martin F."/>
            <person name="Silar P."/>
            <person name="Natvig D.O."/>
            <person name="Lalanne C."/>
            <person name="Gautier V."/>
            <person name="Ament-Velasquez S.L."/>
            <person name="Kruys A."/>
            <person name="Hutchinson M.I."/>
            <person name="Powell A.J."/>
            <person name="Barry K."/>
            <person name="Miller A.N."/>
            <person name="Grigoriev I.V."/>
            <person name="Debuchy R."/>
            <person name="Gladieux P."/>
            <person name="Hiltunen Thoren M."/>
            <person name="Johannesson H."/>
        </authorList>
    </citation>
    <scope>NUCLEOTIDE SEQUENCE [LARGE SCALE GENOMIC DNA]</scope>
    <source>
        <strain evidence="2">CBS 340.73</strain>
    </source>
</reference>
<gene>
    <name evidence="1" type="ORF">QBC46DRAFT_261484</name>
</gene>
<comment type="caution">
    <text evidence="1">The sequence shown here is derived from an EMBL/GenBank/DDBJ whole genome shotgun (WGS) entry which is preliminary data.</text>
</comment>
<sequence length="72" mass="8167">LKSLLGLPRELRIGKREDGQDGLFRAKRFLEVAKTIIQKEDVGQPEEGKGGIRSLRKDMKKAKRLLRGRIAP</sequence>
<dbReference type="EMBL" id="MU853799">
    <property type="protein sequence ID" value="KAK3940238.1"/>
    <property type="molecule type" value="Genomic_DNA"/>
</dbReference>
<accession>A0AAN6N9J3</accession>
<name>A0AAN6N9J3_9PEZI</name>
<keyword evidence="2" id="KW-1185">Reference proteome</keyword>
<evidence type="ECO:0000313" key="2">
    <source>
        <dbReference type="Proteomes" id="UP001303473"/>
    </source>
</evidence>
<proteinExistence type="predicted"/>
<dbReference type="AlphaFoldDB" id="A0AAN6N9J3"/>
<protein>
    <submittedName>
        <fullName evidence="1">Uncharacterized protein</fullName>
    </submittedName>
</protein>
<feature type="non-terminal residue" evidence="1">
    <location>
        <position position="1"/>
    </location>
</feature>